<keyword evidence="1" id="KW-0812">Transmembrane</keyword>
<evidence type="ECO:0000259" key="2">
    <source>
        <dbReference type="Pfam" id="PF06580"/>
    </source>
</evidence>
<keyword evidence="1" id="KW-1133">Transmembrane helix</keyword>
<dbReference type="AlphaFoldDB" id="A0A2P8DDE7"/>
<dbReference type="InterPro" id="IPR010559">
    <property type="entry name" value="Sig_transdc_His_kin_internal"/>
</dbReference>
<feature type="transmembrane region" description="Helical" evidence="1">
    <location>
        <begin position="70"/>
        <end position="95"/>
    </location>
</feature>
<feature type="transmembrane region" description="Helical" evidence="1">
    <location>
        <begin position="37"/>
        <end position="58"/>
    </location>
</feature>
<dbReference type="GO" id="GO:0016020">
    <property type="term" value="C:membrane"/>
    <property type="evidence" value="ECO:0007669"/>
    <property type="project" value="InterPro"/>
</dbReference>
<dbReference type="OrthoDB" id="9809908at2"/>
<dbReference type="PANTHER" id="PTHR34220:SF7">
    <property type="entry name" value="SENSOR HISTIDINE KINASE YPDA"/>
    <property type="match status" value="1"/>
</dbReference>
<comment type="caution">
    <text evidence="3">The sequence shown here is derived from an EMBL/GenBank/DDBJ whole genome shotgun (WGS) entry which is preliminary data.</text>
</comment>
<dbReference type="Proteomes" id="UP000240572">
    <property type="component" value="Unassembled WGS sequence"/>
</dbReference>
<keyword evidence="3" id="KW-0808">Transferase</keyword>
<dbReference type="Pfam" id="PF06580">
    <property type="entry name" value="His_kinase"/>
    <property type="match status" value="1"/>
</dbReference>
<proteinExistence type="predicted"/>
<sequence>MKKLLAILLCLYLVVLTVNLTANYRWYSQGGDWRFSILFSLGLVTLGWLGYMPLYYGLFKDRLNWKHRPYRSFAISIVISGVYGVVLMVSVMKLLVLTGVLVQDKSPDAYAINSMYAALFAMMCGLIINGQLFLSRWKKSVEENERMQLELLQAKYMALKYQVNPHFFFNALNTLNSLIAEDRAAATQFVNCLSRVFRYSLQYGNERTVTLRDELKVAEDFLFMIRQRFQDKIQVHIDLPQQAMEAHIAGYALLTLVENAIKHNEISREYPLTVRIFREPGYLVVCNNYQPKDTAMPVSGIGLSNIQERYQAITQMPVVIEHGPIFTVKIPLLL</sequence>
<dbReference type="InterPro" id="IPR036890">
    <property type="entry name" value="HATPase_C_sf"/>
</dbReference>
<keyword evidence="1" id="KW-0472">Membrane</keyword>
<reference evidence="3 4" key="1">
    <citation type="submission" date="2018-03" db="EMBL/GenBank/DDBJ databases">
        <title>Genomic Encyclopedia of Type Strains, Phase III (KMG-III): the genomes of soil and plant-associated and newly described type strains.</title>
        <authorList>
            <person name="Whitman W."/>
        </authorList>
    </citation>
    <scope>NUCLEOTIDE SEQUENCE [LARGE SCALE GENOMIC DNA]</scope>
    <source>
        <strain evidence="3 4">CGMCC 1.12700</strain>
    </source>
</reference>
<dbReference type="InterPro" id="IPR050640">
    <property type="entry name" value="Bact_2-comp_sensor_kinase"/>
</dbReference>
<organism evidence="3 4">
    <name type="scientific">Taibaiella chishuiensis</name>
    <dbReference type="NCBI Taxonomy" id="1434707"/>
    <lineage>
        <taxon>Bacteria</taxon>
        <taxon>Pseudomonadati</taxon>
        <taxon>Bacteroidota</taxon>
        <taxon>Chitinophagia</taxon>
        <taxon>Chitinophagales</taxon>
        <taxon>Chitinophagaceae</taxon>
        <taxon>Taibaiella</taxon>
    </lineage>
</organism>
<dbReference type="EMBL" id="PYGD01000001">
    <property type="protein sequence ID" value="PSK95250.1"/>
    <property type="molecule type" value="Genomic_DNA"/>
</dbReference>
<accession>A0A2P8DDE7</accession>
<feature type="transmembrane region" description="Helical" evidence="1">
    <location>
        <begin position="115"/>
        <end position="134"/>
    </location>
</feature>
<name>A0A2P8DDE7_9BACT</name>
<dbReference type="GO" id="GO:0000155">
    <property type="term" value="F:phosphorelay sensor kinase activity"/>
    <property type="evidence" value="ECO:0007669"/>
    <property type="project" value="InterPro"/>
</dbReference>
<protein>
    <submittedName>
        <fullName evidence="3">Histidine kinase</fullName>
    </submittedName>
</protein>
<dbReference type="SUPFAM" id="SSF55874">
    <property type="entry name" value="ATPase domain of HSP90 chaperone/DNA topoisomerase II/histidine kinase"/>
    <property type="match status" value="1"/>
</dbReference>
<dbReference type="PANTHER" id="PTHR34220">
    <property type="entry name" value="SENSOR HISTIDINE KINASE YPDA"/>
    <property type="match status" value="1"/>
</dbReference>
<feature type="domain" description="Signal transduction histidine kinase internal region" evidence="2">
    <location>
        <begin position="154"/>
        <end position="233"/>
    </location>
</feature>
<evidence type="ECO:0000256" key="1">
    <source>
        <dbReference type="SAM" id="Phobius"/>
    </source>
</evidence>
<gene>
    <name evidence="3" type="ORF">B0I18_1011416</name>
</gene>
<evidence type="ECO:0000313" key="4">
    <source>
        <dbReference type="Proteomes" id="UP000240572"/>
    </source>
</evidence>
<dbReference type="RefSeq" id="WP_106521915.1">
    <property type="nucleotide sequence ID" value="NZ_PYGD01000001.1"/>
</dbReference>
<keyword evidence="3" id="KW-0418">Kinase</keyword>
<keyword evidence="4" id="KW-1185">Reference proteome</keyword>
<evidence type="ECO:0000313" key="3">
    <source>
        <dbReference type="EMBL" id="PSK95250.1"/>
    </source>
</evidence>